<sequence length="254" mass="28131">MKRLFILLIVIPLVLILLVWQAPVAQAEQITSELQEKIMATSGSEAKLEVTWKGKLGPEGTIVLPQPALKAKWLQTEATGAAIEEPNPKEVKYGGNKWYQWNVTGNNEGKEISLRVIYLVPDLFKETKSEASAEGGPTARGDLRNFTYNFKNNTPFGIGKYTFSVVLPPGYEVFNVTSPKKDFKVTRDKNSGSIIVDMSGKKDTPAIPTGSSVSLEFNYVKGLSVARTVVFWVASVFIAGAFLYFRRHLVLSIR</sequence>
<dbReference type="OrthoDB" id="2028414at2"/>
<keyword evidence="1" id="KW-0812">Transmembrane</keyword>
<protein>
    <submittedName>
        <fullName evidence="2">Uncharacterized protein</fullName>
    </submittedName>
</protein>
<dbReference type="Proteomes" id="UP000425916">
    <property type="component" value="Chromosome"/>
</dbReference>
<evidence type="ECO:0000313" key="2">
    <source>
        <dbReference type="EMBL" id="QGP93886.1"/>
    </source>
</evidence>
<keyword evidence="3" id="KW-1185">Reference proteome</keyword>
<organism evidence="2 3">
    <name type="scientific">Neomoorella glycerini</name>
    <dbReference type="NCBI Taxonomy" id="55779"/>
    <lineage>
        <taxon>Bacteria</taxon>
        <taxon>Bacillati</taxon>
        <taxon>Bacillota</taxon>
        <taxon>Clostridia</taxon>
        <taxon>Neomoorellales</taxon>
        <taxon>Neomoorellaceae</taxon>
        <taxon>Neomoorella</taxon>
    </lineage>
</organism>
<accession>A0A6I5ZVQ4</accession>
<dbReference type="AlphaFoldDB" id="A0A6I5ZVQ4"/>
<evidence type="ECO:0000313" key="3">
    <source>
        <dbReference type="Proteomes" id="UP000425916"/>
    </source>
</evidence>
<dbReference type="EMBL" id="CP046244">
    <property type="protein sequence ID" value="QGP93886.1"/>
    <property type="molecule type" value="Genomic_DNA"/>
</dbReference>
<reference evidence="2 3" key="1">
    <citation type="submission" date="2019-11" db="EMBL/GenBank/DDBJ databases">
        <title>Genome sequence of Moorella glycerini DSM11254.</title>
        <authorList>
            <person name="Poehlein A."/>
            <person name="Boeer T."/>
            <person name="Daniel R."/>
        </authorList>
    </citation>
    <scope>NUCLEOTIDE SEQUENCE [LARGE SCALE GENOMIC DNA]</scope>
    <source>
        <strain evidence="2 3">DSM 11254</strain>
    </source>
</reference>
<gene>
    <name evidence="2" type="ORF">MGLY_33090</name>
</gene>
<feature type="transmembrane region" description="Helical" evidence="1">
    <location>
        <begin position="225"/>
        <end position="245"/>
    </location>
</feature>
<name>A0A6I5ZVQ4_9FIRM</name>
<keyword evidence="1" id="KW-0472">Membrane</keyword>
<dbReference type="RefSeq" id="WP_156275705.1">
    <property type="nucleotide sequence ID" value="NZ_CP046244.1"/>
</dbReference>
<keyword evidence="1" id="KW-1133">Transmembrane helix</keyword>
<evidence type="ECO:0000256" key="1">
    <source>
        <dbReference type="SAM" id="Phobius"/>
    </source>
</evidence>
<proteinExistence type="predicted"/>